<evidence type="ECO:0000259" key="2">
    <source>
        <dbReference type="Pfam" id="PF09084"/>
    </source>
</evidence>
<evidence type="ECO:0000256" key="1">
    <source>
        <dbReference type="SAM" id="SignalP"/>
    </source>
</evidence>
<feature type="chain" id="PRO_5020967005" evidence="1">
    <location>
        <begin position="20"/>
        <end position="361"/>
    </location>
</feature>
<feature type="signal peptide" evidence="1">
    <location>
        <begin position="1"/>
        <end position="19"/>
    </location>
</feature>
<protein>
    <submittedName>
        <fullName evidence="3">ABC transporter substrate-binding protein</fullName>
    </submittedName>
</protein>
<geneLocation type="plasmid" evidence="3">
    <name>p3</name>
</geneLocation>
<dbReference type="InterPro" id="IPR015168">
    <property type="entry name" value="SsuA/THI5"/>
</dbReference>
<dbReference type="Proteomes" id="UP000298693">
    <property type="component" value="Plasmid p3"/>
</dbReference>
<evidence type="ECO:0000313" key="4">
    <source>
        <dbReference type="Proteomes" id="UP000298693"/>
    </source>
</evidence>
<gene>
    <name evidence="3" type="ORF">D3869_31040</name>
</gene>
<reference evidence="3 4" key="1">
    <citation type="submission" date="2018-09" db="EMBL/GenBank/DDBJ databases">
        <title>Whole genome based analysis of evolution and adaptive divergence in Indian and Brazilian strains of Azospirillum brasilense.</title>
        <authorList>
            <person name="Singh C."/>
            <person name="Tripathi A.K."/>
        </authorList>
    </citation>
    <scope>NUCLEOTIDE SEQUENCE [LARGE SCALE GENOMIC DNA]</scope>
    <source>
        <strain evidence="3 4">MTCC4039</strain>
        <plasmid evidence="3 4">p3</plasmid>
    </source>
</reference>
<dbReference type="Pfam" id="PF09084">
    <property type="entry name" value="NMT1"/>
    <property type="match status" value="1"/>
</dbReference>
<dbReference type="AlphaFoldDB" id="A0A4D8R961"/>
<dbReference type="SUPFAM" id="SSF53850">
    <property type="entry name" value="Periplasmic binding protein-like II"/>
    <property type="match status" value="1"/>
</dbReference>
<organism evidence="3 4">
    <name type="scientific">Azospirillum brasilense</name>
    <dbReference type="NCBI Taxonomy" id="192"/>
    <lineage>
        <taxon>Bacteria</taxon>
        <taxon>Pseudomonadati</taxon>
        <taxon>Pseudomonadota</taxon>
        <taxon>Alphaproteobacteria</taxon>
        <taxon>Rhodospirillales</taxon>
        <taxon>Azospirillaceae</taxon>
        <taxon>Azospirillum</taxon>
    </lineage>
</organism>
<proteinExistence type="predicted"/>
<dbReference type="InterPro" id="IPR006311">
    <property type="entry name" value="TAT_signal"/>
</dbReference>
<keyword evidence="1" id="KW-0732">Signal</keyword>
<name>A0A4D8R961_AZOBR</name>
<dbReference type="RefSeq" id="WP_137143472.1">
    <property type="nucleotide sequence ID" value="NZ_CP032349.1"/>
</dbReference>
<keyword evidence="3" id="KW-0614">Plasmid</keyword>
<feature type="domain" description="SsuA/THI5-like" evidence="2">
    <location>
        <begin position="48"/>
        <end position="263"/>
    </location>
</feature>
<dbReference type="Gene3D" id="3.40.190.10">
    <property type="entry name" value="Periplasmic binding protein-like II"/>
    <property type="match status" value="2"/>
</dbReference>
<dbReference type="PANTHER" id="PTHR30024">
    <property type="entry name" value="ALIPHATIC SULFONATES-BINDING PROTEIN-RELATED"/>
    <property type="match status" value="1"/>
</dbReference>
<dbReference type="EMBL" id="CP032349">
    <property type="protein sequence ID" value="QCO19865.1"/>
    <property type="molecule type" value="Genomic_DNA"/>
</dbReference>
<accession>A0A4D8R961</accession>
<evidence type="ECO:0000313" key="3">
    <source>
        <dbReference type="EMBL" id="QCO19865.1"/>
    </source>
</evidence>
<dbReference type="PROSITE" id="PS51318">
    <property type="entry name" value="TAT"/>
    <property type="match status" value="1"/>
</dbReference>
<sequence length="361" mass="38387">MTNFSVTRRQCLQAAGVFAAAMALGPRSLFAQSAPRTVRLGVGLKSLNASVINLLIGEALGYNAAEGFTVKGMAVGGNANVQVAVDRGDVEVGIAVPSYALPILAKGEWGEAISFYQYTYPYKWDVAVKPGSVLKSYADLKGKNIGVSDFGGTEYPVTRNVLKNLGIDPDRDVKWTAVGGGVPAGVALQRGAVDALAYYDTGFGLIEGAGIPFEILTRPQGLPMIGGQFLMTLRDKLKSDRALMVGFGRSAAKASTFLLANPTAGAKAFLKLYPETAPRGSSEEEAVKAVLVAVSRRIKLYQPPYPGFKMGQINPDEFTTEMALNGMEAKDLSRFYTNDLIADINAFDAEAVKAQAMSYNG</sequence>